<name>A0A9X1DCS5_9SPHN</name>
<dbReference type="InterPro" id="IPR052163">
    <property type="entry name" value="DGC-Regulatory_Protein"/>
</dbReference>
<accession>A0A9X1DCS5</accession>
<dbReference type="InterPro" id="IPR029787">
    <property type="entry name" value="Nucleotide_cyclase"/>
</dbReference>
<feature type="transmembrane region" description="Helical" evidence="1">
    <location>
        <begin position="121"/>
        <end position="139"/>
    </location>
</feature>
<keyword evidence="1" id="KW-0812">Transmembrane</keyword>
<keyword evidence="3" id="KW-0548">Nucleotidyltransferase</keyword>
<evidence type="ECO:0000259" key="2">
    <source>
        <dbReference type="PROSITE" id="PS50887"/>
    </source>
</evidence>
<dbReference type="Gene3D" id="3.30.70.270">
    <property type="match status" value="1"/>
</dbReference>
<feature type="transmembrane region" description="Helical" evidence="1">
    <location>
        <begin position="52"/>
        <end position="75"/>
    </location>
</feature>
<comment type="caution">
    <text evidence="3">The sequence shown here is derived from an EMBL/GenBank/DDBJ whole genome shotgun (WGS) entry which is preliminary data.</text>
</comment>
<reference evidence="3" key="1">
    <citation type="submission" date="2021-05" db="EMBL/GenBank/DDBJ databases">
        <title>Genome of Sphingobium sp. strain.</title>
        <authorList>
            <person name="Fan R."/>
        </authorList>
    </citation>
    <scope>NUCLEOTIDE SEQUENCE</scope>
    <source>
        <strain evidence="3">H33</strain>
    </source>
</reference>
<feature type="transmembrane region" description="Helical" evidence="1">
    <location>
        <begin position="169"/>
        <end position="188"/>
    </location>
</feature>
<evidence type="ECO:0000313" key="4">
    <source>
        <dbReference type="Proteomes" id="UP001138757"/>
    </source>
</evidence>
<dbReference type="RefSeq" id="WP_214623457.1">
    <property type="nucleotide sequence ID" value="NZ_JAHGAW010000006.1"/>
</dbReference>
<dbReference type="InterPro" id="IPR000160">
    <property type="entry name" value="GGDEF_dom"/>
</dbReference>
<dbReference type="PANTHER" id="PTHR46663">
    <property type="entry name" value="DIGUANYLATE CYCLASE DGCT-RELATED"/>
    <property type="match status" value="1"/>
</dbReference>
<feature type="transmembrane region" description="Helical" evidence="1">
    <location>
        <begin position="144"/>
        <end position="163"/>
    </location>
</feature>
<dbReference type="SMART" id="SM00267">
    <property type="entry name" value="GGDEF"/>
    <property type="match status" value="1"/>
</dbReference>
<dbReference type="CDD" id="cd01949">
    <property type="entry name" value="GGDEF"/>
    <property type="match status" value="1"/>
</dbReference>
<dbReference type="Pfam" id="PF00990">
    <property type="entry name" value="GGDEF"/>
    <property type="match status" value="1"/>
</dbReference>
<dbReference type="NCBIfam" id="TIGR00254">
    <property type="entry name" value="GGDEF"/>
    <property type="match status" value="1"/>
</dbReference>
<feature type="domain" description="GGDEF" evidence="2">
    <location>
        <begin position="238"/>
        <end position="370"/>
    </location>
</feature>
<keyword evidence="4" id="KW-1185">Reference proteome</keyword>
<dbReference type="EC" id="2.7.7.65" evidence="3"/>
<dbReference type="GO" id="GO:0052621">
    <property type="term" value="F:diguanylate cyclase activity"/>
    <property type="evidence" value="ECO:0007669"/>
    <property type="project" value="UniProtKB-EC"/>
</dbReference>
<organism evidence="3 4">
    <name type="scientific">Sphingobium nicotianae</name>
    <dbReference type="NCBI Taxonomy" id="2782607"/>
    <lineage>
        <taxon>Bacteria</taxon>
        <taxon>Pseudomonadati</taxon>
        <taxon>Pseudomonadota</taxon>
        <taxon>Alphaproteobacteria</taxon>
        <taxon>Sphingomonadales</taxon>
        <taxon>Sphingomonadaceae</taxon>
        <taxon>Sphingobium</taxon>
    </lineage>
</organism>
<keyword evidence="1" id="KW-1133">Transmembrane helix</keyword>
<proteinExistence type="predicted"/>
<sequence length="380" mass="41333">MKSRLPSHRHQPEAVEIELIRSLFLAFLPSAIMSVGFTAAGIVMLMRQWDGSMAVLVVLGMIASSARLVVAWRLAPAASDSRLSLSKAKRLERRFAIPYLSFATILGLFGLRAFMLPAADVHMLTMALLIGYCAGVAVGMGSRLWIAVPAMLISTIPAITVALGSRDPIYWVMTALVAALLAGGTQSLRARKERSIKDISLRLAFANLARKDALTAMPNRIALREWFEERIAAGVDKGLIAVHYIDLNGFKPVNDSYGHPVGDALLIMVGKRVANTIRETDMAARLGGDEFAVIQYGIEDADEARMLADRLSAAIARPFRIGTRTIRISTGLGFVVADGRDEDLEHLLGLADEALYASKRSDGEVRQYDAVESLQQRSVA</sequence>
<feature type="transmembrane region" description="Helical" evidence="1">
    <location>
        <begin position="96"/>
        <end position="115"/>
    </location>
</feature>
<dbReference type="SUPFAM" id="SSF55073">
    <property type="entry name" value="Nucleotide cyclase"/>
    <property type="match status" value="1"/>
</dbReference>
<dbReference type="AlphaFoldDB" id="A0A9X1DCS5"/>
<dbReference type="Proteomes" id="UP001138757">
    <property type="component" value="Unassembled WGS sequence"/>
</dbReference>
<dbReference type="PROSITE" id="PS50887">
    <property type="entry name" value="GGDEF"/>
    <property type="match status" value="1"/>
</dbReference>
<dbReference type="EMBL" id="JAHGAW010000006">
    <property type="protein sequence ID" value="MBT2187490.1"/>
    <property type="molecule type" value="Genomic_DNA"/>
</dbReference>
<protein>
    <submittedName>
        <fullName evidence="3">Diguanylate cyclase</fullName>
        <ecNumber evidence="3">2.7.7.65</ecNumber>
    </submittedName>
</protein>
<dbReference type="PANTHER" id="PTHR46663:SF2">
    <property type="entry name" value="GGDEF DOMAIN-CONTAINING PROTEIN"/>
    <property type="match status" value="1"/>
</dbReference>
<keyword evidence="1" id="KW-0472">Membrane</keyword>
<gene>
    <name evidence="3" type="ORF">KK488_11085</name>
</gene>
<dbReference type="InterPro" id="IPR043128">
    <property type="entry name" value="Rev_trsase/Diguanyl_cyclase"/>
</dbReference>
<feature type="transmembrane region" description="Helical" evidence="1">
    <location>
        <begin position="20"/>
        <end position="46"/>
    </location>
</feature>
<keyword evidence="3" id="KW-0808">Transferase</keyword>
<evidence type="ECO:0000256" key="1">
    <source>
        <dbReference type="SAM" id="Phobius"/>
    </source>
</evidence>
<evidence type="ECO:0000313" key="3">
    <source>
        <dbReference type="EMBL" id="MBT2187490.1"/>
    </source>
</evidence>